<evidence type="ECO:0000313" key="3">
    <source>
        <dbReference type="Proteomes" id="UP000794436"/>
    </source>
</evidence>
<name>A0A8K1FI70_PYTOL</name>
<feature type="compositionally biased region" description="Polar residues" evidence="1">
    <location>
        <begin position="210"/>
        <end position="225"/>
    </location>
</feature>
<reference evidence="2" key="1">
    <citation type="submission" date="2019-03" db="EMBL/GenBank/DDBJ databases">
        <title>Long read genome sequence of the mycoparasitic Pythium oligandrum ATCC 38472 isolated from sugarbeet rhizosphere.</title>
        <authorList>
            <person name="Gaulin E."/>
        </authorList>
    </citation>
    <scope>NUCLEOTIDE SEQUENCE</scope>
    <source>
        <strain evidence="2">ATCC 38472_TT</strain>
    </source>
</reference>
<dbReference type="Proteomes" id="UP000794436">
    <property type="component" value="Unassembled WGS sequence"/>
</dbReference>
<feature type="region of interest" description="Disordered" evidence="1">
    <location>
        <begin position="406"/>
        <end position="438"/>
    </location>
</feature>
<proteinExistence type="predicted"/>
<evidence type="ECO:0000313" key="2">
    <source>
        <dbReference type="EMBL" id="TMW61769.1"/>
    </source>
</evidence>
<feature type="compositionally biased region" description="Polar residues" evidence="1">
    <location>
        <begin position="315"/>
        <end position="343"/>
    </location>
</feature>
<protein>
    <submittedName>
        <fullName evidence="2">Uncharacterized protein</fullName>
    </submittedName>
</protein>
<keyword evidence="3" id="KW-1185">Reference proteome</keyword>
<gene>
    <name evidence="2" type="ORF">Poli38472_010832</name>
</gene>
<evidence type="ECO:0000256" key="1">
    <source>
        <dbReference type="SAM" id="MobiDB-lite"/>
    </source>
</evidence>
<accession>A0A8K1FI70</accession>
<organism evidence="2 3">
    <name type="scientific">Pythium oligandrum</name>
    <name type="common">Mycoparasitic fungus</name>
    <dbReference type="NCBI Taxonomy" id="41045"/>
    <lineage>
        <taxon>Eukaryota</taxon>
        <taxon>Sar</taxon>
        <taxon>Stramenopiles</taxon>
        <taxon>Oomycota</taxon>
        <taxon>Peronosporomycetes</taxon>
        <taxon>Pythiales</taxon>
        <taxon>Pythiaceae</taxon>
        <taxon>Pythium</taxon>
    </lineage>
</organism>
<dbReference type="OrthoDB" id="6362633at2759"/>
<sequence>MADPQPSVTTPGGSDVFATLSSLDFAAFPGDEDENLGLLDPHGNAPQASAYLNNGAGGFMAALEDAMGNANASPATSPSSSMLFDHELVTNGFSTEGMPVLKQETTMSGLGNGGLSPNVVPHYYPSPTHGHKRVKSNPDAFQNPKFQQWLAATNNGASLRPSVDITMDEGMMPTTGLDGGEMLAPLPISIGSINTVMVSTPTEFRELPPTQENPTIPEDSTTNTGFGDELYSSLLKDMPWTDFPENQAHDTLGAMPIRSQRIQDGVKELHMKRKRPGHARHLSNPVDLLHNMDQFRILAQQQQQAQQYVSPPPSANNSPYQSPTKQLQPLMTQPNPFDVQMNNGGARPRHVRNHSLPTTGFRSRRGHMRSGGGVPGSTGLSTDMSQLDLTFLSLPEDEFQKKLEEQRQQQSFQQAMGASMLSQSPPQRGMNKKLADDSNRKAYKCGRCGQPKVGHVCTMPELRNNWTQADLEVTKGLKLMRLNCHIVAVKSKWVPQHEDNL</sequence>
<dbReference type="AlphaFoldDB" id="A0A8K1FI70"/>
<feature type="region of interest" description="Disordered" evidence="1">
    <location>
        <begin position="300"/>
        <end position="381"/>
    </location>
</feature>
<comment type="caution">
    <text evidence="2">The sequence shown here is derived from an EMBL/GenBank/DDBJ whole genome shotgun (WGS) entry which is preliminary data.</text>
</comment>
<dbReference type="EMBL" id="SPLM01000075">
    <property type="protein sequence ID" value="TMW61769.1"/>
    <property type="molecule type" value="Genomic_DNA"/>
</dbReference>
<feature type="region of interest" description="Disordered" evidence="1">
    <location>
        <begin position="206"/>
        <end position="226"/>
    </location>
</feature>